<evidence type="ECO:0000313" key="2">
    <source>
        <dbReference type="EMBL" id="MFD0739705.1"/>
    </source>
</evidence>
<gene>
    <name evidence="2" type="ORF">ACFQZQ_10480</name>
</gene>
<reference evidence="3" key="1">
    <citation type="journal article" date="2019" name="Int. J. Syst. Evol. Microbiol.">
        <title>The Global Catalogue of Microorganisms (GCM) 10K type strain sequencing project: providing services to taxonomists for standard genome sequencing and annotation.</title>
        <authorList>
            <consortium name="The Broad Institute Genomics Platform"/>
            <consortium name="The Broad Institute Genome Sequencing Center for Infectious Disease"/>
            <person name="Wu L."/>
            <person name="Ma J."/>
        </authorList>
    </citation>
    <scope>NUCLEOTIDE SEQUENCE [LARGE SCALE GENOMIC DNA]</scope>
    <source>
        <strain evidence="3">CCUG 55491</strain>
    </source>
</reference>
<sequence>MKLHRTLLAIGLASLFVAGPALAVEDADDAFLDNVTSLWDITDTFGLVFIDGSVEVSARSGAVVEQTQLTGGLFSNHLTGDSNLSATMGSALDGASGNIGVNIAAGVGNAQSNDAALSSLTDDSNADATYASAMVFSDQTAYDNTAEATWFNDYDAAVTDGALAGATGNIGVNVAAGVGNAQSNALAASTNSAGTVAYATSDSNQEADGNEISLDFLPSLNLTASLDGGALNGASGNIGVNIASGVGNLQHNSLAIASASTCVTCAK</sequence>
<keyword evidence="3" id="KW-1185">Reference proteome</keyword>
<evidence type="ECO:0008006" key="4">
    <source>
        <dbReference type="Google" id="ProtNLM"/>
    </source>
</evidence>
<organism evidence="2 3">
    <name type="scientific">Lysobacter koreensis</name>
    <dbReference type="NCBI Taxonomy" id="266122"/>
    <lineage>
        <taxon>Bacteria</taxon>
        <taxon>Pseudomonadati</taxon>
        <taxon>Pseudomonadota</taxon>
        <taxon>Gammaproteobacteria</taxon>
        <taxon>Lysobacterales</taxon>
        <taxon>Lysobacteraceae</taxon>
        <taxon>Lysobacter</taxon>
    </lineage>
</organism>
<comment type="caution">
    <text evidence="2">The sequence shown here is derived from an EMBL/GenBank/DDBJ whole genome shotgun (WGS) entry which is preliminary data.</text>
</comment>
<dbReference type="RefSeq" id="WP_386812734.1">
    <property type="nucleotide sequence ID" value="NZ_JBHTIH010000004.1"/>
</dbReference>
<name>A0ABW2YPW4_9GAMM</name>
<accession>A0ABW2YPW4</accession>
<feature type="signal peptide" evidence="1">
    <location>
        <begin position="1"/>
        <end position="23"/>
    </location>
</feature>
<keyword evidence="1" id="KW-0732">Signal</keyword>
<evidence type="ECO:0000256" key="1">
    <source>
        <dbReference type="SAM" id="SignalP"/>
    </source>
</evidence>
<dbReference type="EMBL" id="JBHTIH010000004">
    <property type="protein sequence ID" value="MFD0739705.1"/>
    <property type="molecule type" value="Genomic_DNA"/>
</dbReference>
<feature type="chain" id="PRO_5045143022" description="Cell surface protein" evidence="1">
    <location>
        <begin position="24"/>
        <end position="267"/>
    </location>
</feature>
<protein>
    <recommendedName>
        <fullName evidence="4">Cell surface protein</fullName>
    </recommendedName>
</protein>
<dbReference type="Proteomes" id="UP001597090">
    <property type="component" value="Unassembled WGS sequence"/>
</dbReference>
<evidence type="ECO:0000313" key="3">
    <source>
        <dbReference type="Proteomes" id="UP001597090"/>
    </source>
</evidence>
<proteinExistence type="predicted"/>